<dbReference type="InterPro" id="IPR009635">
    <property type="entry name" value="NPDC1"/>
</dbReference>
<dbReference type="GO" id="GO:0003700">
    <property type="term" value="F:DNA-binding transcription factor activity"/>
    <property type="evidence" value="ECO:0007669"/>
    <property type="project" value="InterPro"/>
</dbReference>
<feature type="compositionally biased region" description="Basic and acidic residues" evidence="2">
    <location>
        <begin position="277"/>
        <end position="288"/>
    </location>
</feature>
<dbReference type="Gene3D" id="1.20.5.170">
    <property type="match status" value="1"/>
</dbReference>
<name>Q7K3E0_DROME</name>
<dbReference type="Pfam" id="PF06809">
    <property type="entry name" value="NPDC1"/>
    <property type="match status" value="1"/>
</dbReference>
<organism evidence="5">
    <name type="scientific">Drosophila melanogaster</name>
    <name type="common">Fruit fly</name>
    <dbReference type="NCBI Taxonomy" id="7227"/>
    <lineage>
        <taxon>Eukaryota</taxon>
        <taxon>Metazoa</taxon>
        <taxon>Ecdysozoa</taxon>
        <taxon>Arthropoda</taxon>
        <taxon>Hexapoda</taxon>
        <taxon>Insecta</taxon>
        <taxon>Pterygota</taxon>
        <taxon>Neoptera</taxon>
        <taxon>Endopterygota</taxon>
        <taxon>Diptera</taxon>
        <taxon>Brachycera</taxon>
        <taxon>Muscomorpha</taxon>
        <taxon>Ephydroidea</taxon>
        <taxon>Drosophilidae</taxon>
        <taxon>Drosophila</taxon>
        <taxon>Sophophora</taxon>
    </lineage>
</organism>
<dbReference type="PROSITE" id="PS50217">
    <property type="entry name" value="BZIP"/>
    <property type="match status" value="1"/>
</dbReference>
<feature type="region of interest" description="Disordered" evidence="2">
    <location>
        <begin position="94"/>
        <end position="115"/>
    </location>
</feature>
<dbReference type="InterPro" id="IPR004827">
    <property type="entry name" value="bZIP"/>
</dbReference>
<gene>
    <name evidence="5" type="ORF">CG30420</name>
</gene>
<accession>Q7K3E0</accession>
<dbReference type="ExpressionAtlas" id="Q7K3E0">
    <property type="expression patterns" value="baseline and differential"/>
</dbReference>
<feature type="region of interest" description="Disordered" evidence="2">
    <location>
        <begin position="827"/>
        <end position="850"/>
    </location>
</feature>
<dbReference type="PhylomeDB" id="Q7K3E0"/>
<evidence type="ECO:0000256" key="2">
    <source>
        <dbReference type="SAM" id="MobiDB-lite"/>
    </source>
</evidence>
<evidence type="ECO:0000256" key="1">
    <source>
        <dbReference type="SAM" id="Coils"/>
    </source>
</evidence>
<keyword evidence="3" id="KW-0472">Membrane</keyword>
<feature type="region of interest" description="Disordered" evidence="2">
    <location>
        <begin position="260"/>
        <end position="288"/>
    </location>
</feature>
<keyword evidence="3" id="KW-0812">Transmembrane</keyword>
<dbReference type="GO" id="GO:0016020">
    <property type="term" value="C:membrane"/>
    <property type="evidence" value="ECO:0007669"/>
    <property type="project" value="InterPro"/>
</dbReference>
<feature type="compositionally biased region" description="Basic and acidic residues" evidence="2">
    <location>
        <begin position="103"/>
        <end position="112"/>
    </location>
</feature>
<reference evidence="5" key="1">
    <citation type="submission" date="2005-08" db="EMBL/GenBank/DDBJ databases">
        <authorList>
            <person name="Stapleton M."/>
            <person name="Carlson J."/>
            <person name="Chavez C."/>
            <person name="Frise E."/>
            <person name="George R."/>
            <person name="Pacleb J."/>
            <person name="Park S."/>
            <person name="Wan K."/>
            <person name="Yu C."/>
            <person name="Celniker S."/>
        </authorList>
    </citation>
    <scope>NUCLEOTIDE SEQUENCE</scope>
    <source>
        <strain evidence="5">Berkeley</strain>
    </source>
</reference>
<dbReference type="PANTHER" id="PTHR23352">
    <property type="entry name" value="NEURAL PROLIFERATION DIFFERENTIATION AND CONTROL PROTEIN-1 NPDC-1 PROTEIN"/>
    <property type="match status" value="1"/>
</dbReference>
<feature type="compositionally biased region" description="Low complexity" evidence="2">
    <location>
        <begin position="427"/>
        <end position="440"/>
    </location>
</feature>
<protein>
    <submittedName>
        <fullName evidence="5">LD34489p</fullName>
    </submittedName>
</protein>
<dbReference type="IntAct" id="Q7K3E0">
    <property type="interactions" value="1"/>
</dbReference>
<feature type="compositionally biased region" description="Pro residues" evidence="2">
    <location>
        <begin position="468"/>
        <end position="477"/>
    </location>
</feature>
<evidence type="ECO:0000313" key="5">
    <source>
        <dbReference type="EMBL" id="AAL13874.1"/>
    </source>
</evidence>
<dbReference type="OrthoDB" id="6270617at2759"/>
<feature type="compositionally biased region" description="Low complexity" evidence="2">
    <location>
        <begin position="478"/>
        <end position="489"/>
    </location>
</feature>
<proteinExistence type="evidence at transcript level"/>
<feature type="transmembrane region" description="Helical" evidence="3">
    <location>
        <begin position="641"/>
        <end position="663"/>
    </location>
</feature>
<feature type="coiled-coil region" evidence="1">
    <location>
        <begin position="299"/>
        <end position="340"/>
    </location>
</feature>
<evidence type="ECO:0000256" key="3">
    <source>
        <dbReference type="SAM" id="Phobius"/>
    </source>
</evidence>
<evidence type="ECO:0000259" key="4">
    <source>
        <dbReference type="PROSITE" id="PS50217"/>
    </source>
</evidence>
<dbReference type="PANTHER" id="PTHR23352:SF2">
    <property type="entry name" value="NEURAL PROLIFERATION DIFFERENTIATION AND CONTROL PROTEIN 1"/>
    <property type="match status" value="1"/>
</dbReference>
<feature type="domain" description="BZIP" evidence="4">
    <location>
        <begin position="281"/>
        <end position="339"/>
    </location>
</feature>
<feature type="compositionally biased region" description="Low complexity" evidence="2">
    <location>
        <begin position="827"/>
        <end position="839"/>
    </location>
</feature>
<dbReference type="EMBL" id="AY058645">
    <property type="protein sequence ID" value="AAL13874.1"/>
    <property type="molecule type" value="mRNA"/>
</dbReference>
<keyword evidence="3" id="KW-1133">Transmembrane helix</keyword>
<dbReference type="AlphaFoldDB" id="Q7K3E0"/>
<keyword evidence="1" id="KW-0175">Coiled coil</keyword>
<dbReference type="VEuPathDB" id="VectorBase:FBgn0265182"/>
<feature type="region of interest" description="Disordered" evidence="2">
    <location>
        <begin position="413"/>
        <end position="489"/>
    </location>
</feature>
<sequence length="850" mass="93229">MDTAGDMDHLASVSFGDFETKSPEGDVSCYQNFRAQTEHVSLDISLGQKSDTLFAADQTPTPTRLIKNCDEVGLFEDLQHVNPFDIGFQQAAERNVSGTPSRPEARPNDGESLHTPQVYPVEAPTVVSVPSENQVPQSVSCGDMDVDQLLATTVTSPSKASQDGPPPLQLIQPQVLTWVLPAQSVPISIATVDCNRNRVKPTGAIHPFILPKPTAKELNKTSKRPEPILVSCNPPNNEPSSASLTPTSQLPIKERLKAIIHSNNNRRSFSTPPKAAKAKDRSRDEDCMERRRAAASRYRNKMRNEHKDLIKQNAQLQQENQELHERISRLEKELQQHRSHSSLAGGLRRRPIQPPVMDPQSEQEYAFLAQMMEQYARRRLQQQFDQQLHEINLKMDRQRQLLEQERYRQRQQELQVQREAEEDYESNGNNLNQQYDQYDNAEAEASYGSPMEAVSDLQSPPLYLPRLPNLPPLPSLPNRPSLGNSPNRNSVLRERIPFAVGPSDARFFDNPNDPSGELDSRALEDYEEYAPIEPTTEVATTASKTKIDTPVPAPVPVEPPKLLDAANTNFHRINPQSAAAAAVAGVNIPQSKEQPPHELNALINKLQKQSKAPSHLTLVNGGDSSQEQIVLRQHLGMNSEMGVYIVALIAGVSAAVTVGLLALGVTWFHNRHKAAADVEYPAYGVTGPNKDVSPSGDRKLAQSAQMYHYQHQKQQIIAMENQATDGSCGMSDVESDDDNEEGDYTVYECPGLAPTGEMEVKNPLFLDETPATPSNNLSSQTAGAANAAAATNNNITQATPQQPATLKKGTVKPNINLLNATGTAAAAASAASAASATGGEEPKQKRKSKK</sequence>
<feature type="compositionally biased region" description="Polar residues" evidence="2">
    <location>
        <begin position="261"/>
        <end position="271"/>
    </location>
</feature>